<dbReference type="KEGG" id="maur:BOH66_12870"/>
<dbReference type="OrthoDB" id="8444043at2"/>
<evidence type="ECO:0000259" key="1">
    <source>
        <dbReference type="Pfam" id="PF04230"/>
    </source>
</evidence>
<organism evidence="2 3">
    <name type="scientific">Microbacterium aurum</name>
    <dbReference type="NCBI Taxonomy" id="36805"/>
    <lineage>
        <taxon>Bacteria</taxon>
        <taxon>Bacillati</taxon>
        <taxon>Actinomycetota</taxon>
        <taxon>Actinomycetes</taxon>
        <taxon>Micrococcales</taxon>
        <taxon>Microbacteriaceae</taxon>
        <taxon>Microbacterium</taxon>
    </lineage>
</organism>
<reference evidence="2 3" key="1">
    <citation type="submission" date="2016-12" db="EMBL/GenBank/DDBJ databases">
        <title>Complete genome sequence of Microbacterium aurum KACC 15219.</title>
        <authorList>
            <person name="Jung Y."/>
            <person name="Shin J.-H."/>
            <person name="Lee Y.-J."/>
            <person name="Yi H."/>
            <person name="Bahn Y.-S."/>
            <person name="Kim J.F."/>
            <person name="Lee D.-W."/>
        </authorList>
    </citation>
    <scope>NUCLEOTIDE SEQUENCE [LARGE SCALE GENOMIC DNA]</scope>
    <source>
        <strain evidence="2 3">KACC 15219</strain>
    </source>
</reference>
<dbReference type="STRING" id="36805.BOH66_12870"/>
<feature type="domain" description="Polysaccharide pyruvyl transferase" evidence="1">
    <location>
        <begin position="22"/>
        <end position="198"/>
    </location>
</feature>
<dbReference type="RefSeq" id="WP_076691416.1">
    <property type="nucleotide sequence ID" value="NZ_CP018762.1"/>
</dbReference>
<accession>A0A1P8UAD0</accession>
<keyword evidence="3" id="KW-1185">Reference proteome</keyword>
<name>A0A1P8UAD0_9MICO</name>
<dbReference type="Pfam" id="PF04230">
    <property type="entry name" value="PS_pyruv_trans"/>
    <property type="match status" value="1"/>
</dbReference>
<dbReference type="InterPro" id="IPR007345">
    <property type="entry name" value="Polysacch_pyruvyl_Trfase"/>
</dbReference>
<proteinExistence type="predicted"/>
<evidence type="ECO:0000313" key="3">
    <source>
        <dbReference type="Proteomes" id="UP000187185"/>
    </source>
</evidence>
<evidence type="ECO:0000313" key="2">
    <source>
        <dbReference type="EMBL" id="APZ35035.1"/>
    </source>
</evidence>
<dbReference type="AlphaFoldDB" id="A0A1P8UAD0"/>
<dbReference type="EMBL" id="CP018762">
    <property type="protein sequence ID" value="APZ35035.1"/>
    <property type="molecule type" value="Genomic_DNA"/>
</dbReference>
<dbReference type="Proteomes" id="UP000187185">
    <property type="component" value="Chromosome"/>
</dbReference>
<protein>
    <recommendedName>
        <fullName evidence="1">Polysaccharide pyruvyl transferase domain-containing protein</fullName>
    </recommendedName>
</protein>
<sequence>MLHRRRAPARPYYLVSAAGLPNYGDEILTRVWLDWLAKNRPNTPVWLDCPEPGRANHLFADAHPLLRTTNTLWHLAFSSKGLELNEAASRAEQLVSSLGSPRFDLGLLDLRQMQSVHLLGGGYLNSIWPEHLALLPAVVTLKKLFGVPAFATGQGLMPLDDEARQRVSEWANAFDVFETRDEASAAAVGVGAGFDDAFLAFANDRMLYSNEDAPEVMLVIQGDFMSPDAAEDTVDAVEAFVRRRAKGHRVGLIESIPPDDAWILHRLGERGIDVEFYPFSRIWKEGLPARAGQEWLTTRFHFHLLAAAVGAHGAAIELHPEYYAVKHGSLRSLGTGWAQPSIADAGNVVPAASKAFAHTVRELSRRKASLARSLYPR</sequence>
<gene>
    <name evidence="2" type="ORF">BOH66_12870</name>
</gene>